<sequence length="98" mass="11026">MSKQGAPLDIDVMVPEHYAVVHQGTGRVDFHHCTRCKQIPVATSVIDHQYYAVVNVACLHDRAVFAPPRPVDLTSATMDESIARRRANWCSQVTLRIR</sequence>
<keyword evidence="2" id="KW-1185">Reference proteome</keyword>
<dbReference type="Proteomes" id="UP000644693">
    <property type="component" value="Unassembled WGS sequence"/>
</dbReference>
<proteinExistence type="predicted"/>
<comment type="caution">
    <text evidence="1">The sequence shown here is derived from an EMBL/GenBank/DDBJ whole genome shotgun (WGS) entry which is preliminary data.</text>
</comment>
<protein>
    <submittedName>
        <fullName evidence="1">Uncharacterized protein</fullName>
    </submittedName>
</protein>
<evidence type="ECO:0000313" key="1">
    <source>
        <dbReference type="EMBL" id="GHD24937.1"/>
    </source>
</evidence>
<name>A0A918XCK5_9GAMM</name>
<reference evidence="1" key="1">
    <citation type="journal article" date="2014" name="Int. J. Syst. Evol. Microbiol.">
        <title>Complete genome sequence of Corynebacterium casei LMG S-19264T (=DSM 44701T), isolated from a smear-ripened cheese.</title>
        <authorList>
            <consortium name="US DOE Joint Genome Institute (JGI-PGF)"/>
            <person name="Walter F."/>
            <person name="Albersmeier A."/>
            <person name="Kalinowski J."/>
            <person name="Ruckert C."/>
        </authorList>
    </citation>
    <scope>NUCLEOTIDE SEQUENCE</scope>
    <source>
        <strain evidence="1">KCTC 23430</strain>
    </source>
</reference>
<evidence type="ECO:0000313" key="2">
    <source>
        <dbReference type="Proteomes" id="UP000644693"/>
    </source>
</evidence>
<accession>A0A918XCK5</accession>
<reference evidence="1" key="2">
    <citation type="submission" date="2020-09" db="EMBL/GenBank/DDBJ databases">
        <authorList>
            <person name="Sun Q."/>
            <person name="Kim S."/>
        </authorList>
    </citation>
    <scope>NUCLEOTIDE SEQUENCE</scope>
    <source>
        <strain evidence="1">KCTC 23430</strain>
    </source>
</reference>
<gene>
    <name evidence="1" type="ORF">GCM10007053_00130</name>
</gene>
<organism evidence="1 2">
    <name type="scientific">Parahalioglobus pacificus</name>
    <dbReference type="NCBI Taxonomy" id="930806"/>
    <lineage>
        <taxon>Bacteria</taxon>
        <taxon>Pseudomonadati</taxon>
        <taxon>Pseudomonadota</taxon>
        <taxon>Gammaproteobacteria</taxon>
        <taxon>Cellvibrionales</taxon>
        <taxon>Halieaceae</taxon>
        <taxon>Parahalioglobus</taxon>
    </lineage>
</organism>
<dbReference type="AlphaFoldDB" id="A0A918XCK5"/>
<dbReference type="RefSeq" id="WP_189474026.1">
    <property type="nucleotide sequence ID" value="NZ_BMYM01000001.1"/>
</dbReference>
<dbReference type="EMBL" id="BMYM01000001">
    <property type="protein sequence ID" value="GHD24937.1"/>
    <property type="molecule type" value="Genomic_DNA"/>
</dbReference>